<gene>
    <name evidence="1" type="ORF">GALL_26910</name>
</gene>
<dbReference type="AlphaFoldDB" id="A0A1J5TXV1"/>
<reference evidence="1" key="1">
    <citation type="submission" date="2016-10" db="EMBL/GenBank/DDBJ databases">
        <title>Sequence of Gallionella enrichment culture.</title>
        <authorList>
            <person name="Poehlein A."/>
            <person name="Muehling M."/>
            <person name="Daniel R."/>
        </authorList>
    </citation>
    <scope>NUCLEOTIDE SEQUENCE</scope>
</reference>
<accession>A0A1J5TXV1</accession>
<proteinExistence type="predicted"/>
<name>A0A1J5TXV1_9ZZZZ</name>
<protein>
    <submittedName>
        <fullName evidence="1">Uncharacterized protein</fullName>
    </submittedName>
</protein>
<evidence type="ECO:0000313" key="1">
    <source>
        <dbReference type="EMBL" id="OIR16870.1"/>
    </source>
</evidence>
<comment type="caution">
    <text evidence="1">The sequence shown here is derived from an EMBL/GenBank/DDBJ whole genome shotgun (WGS) entry which is preliminary data.</text>
</comment>
<dbReference type="EMBL" id="MLJW01000006">
    <property type="protein sequence ID" value="OIR16870.1"/>
    <property type="molecule type" value="Genomic_DNA"/>
</dbReference>
<organism evidence="1">
    <name type="scientific">mine drainage metagenome</name>
    <dbReference type="NCBI Taxonomy" id="410659"/>
    <lineage>
        <taxon>unclassified sequences</taxon>
        <taxon>metagenomes</taxon>
        <taxon>ecological metagenomes</taxon>
    </lineage>
</organism>
<sequence>MKSKKRKFLEGHKRVGKKLIPPMLQIPNVVFTAFRNDILPDLIWMSPLFLRSDDRTAVNSIMEFLNACREILNDESAPALVYLSNFNKLTAHQKEMLANGLASKPILNFLIEKLGHQNILLHDYPIKFLFGDVKKEYDKKECIKYLEADVDTLLDRYSSIATKIQVTAIVSMMATGKMFVSSEVALPDFNTIFTDPASDEAKHAASFARANLNGRFGFDSEEIPANTWPMCFWRQSFGLSGCR</sequence>